<dbReference type="AlphaFoldDB" id="A0A1X2HVT1"/>
<dbReference type="Gene3D" id="3.40.50.12780">
    <property type="entry name" value="N-terminal domain of ligase-like"/>
    <property type="match status" value="1"/>
</dbReference>
<dbReference type="PANTHER" id="PTHR43859:SF4">
    <property type="entry name" value="BUTANOATE--COA LIGASE AAE1-RELATED"/>
    <property type="match status" value="1"/>
</dbReference>
<evidence type="ECO:0000313" key="8">
    <source>
        <dbReference type="Proteomes" id="UP000242180"/>
    </source>
</evidence>
<comment type="caution">
    <text evidence="7">The sequence shown here is derived from an EMBL/GenBank/DDBJ whole genome shotgun (WGS) entry which is preliminary data.</text>
</comment>
<organism evidence="7 8">
    <name type="scientific">Syncephalastrum racemosum</name>
    <name type="common">Filamentous fungus</name>
    <dbReference type="NCBI Taxonomy" id="13706"/>
    <lineage>
        <taxon>Eukaryota</taxon>
        <taxon>Fungi</taxon>
        <taxon>Fungi incertae sedis</taxon>
        <taxon>Mucoromycota</taxon>
        <taxon>Mucoromycotina</taxon>
        <taxon>Mucoromycetes</taxon>
        <taxon>Mucorales</taxon>
        <taxon>Syncephalastraceae</taxon>
        <taxon>Syncephalastrum</taxon>
    </lineage>
</organism>
<dbReference type="STRING" id="13706.A0A1X2HVT1"/>
<dbReference type="InterPro" id="IPR045851">
    <property type="entry name" value="AMP-bd_C_sf"/>
</dbReference>
<proteinExistence type="inferred from homology"/>
<dbReference type="SUPFAM" id="SSF56801">
    <property type="entry name" value="Acetyl-CoA synthetase-like"/>
    <property type="match status" value="1"/>
</dbReference>
<dbReference type="InterPro" id="IPR025110">
    <property type="entry name" value="AMP-bd_C"/>
</dbReference>
<dbReference type="Gene3D" id="3.30.300.30">
    <property type="match status" value="1"/>
</dbReference>
<dbReference type="GO" id="GO:0016874">
    <property type="term" value="F:ligase activity"/>
    <property type="evidence" value="ECO:0007669"/>
    <property type="project" value="UniProtKB-KW"/>
</dbReference>
<evidence type="ECO:0000256" key="1">
    <source>
        <dbReference type="ARBA" id="ARBA00006432"/>
    </source>
</evidence>
<dbReference type="PROSITE" id="PS00455">
    <property type="entry name" value="AMP_BINDING"/>
    <property type="match status" value="1"/>
</dbReference>
<evidence type="ECO:0008006" key="9">
    <source>
        <dbReference type="Google" id="ProtNLM"/>
    </source>
</evidence>
<comment type="similarity">
    <text evidence="1">Belongs to the ATP-dependent AMP-binding enzyme family.</text>
</comment>
<reference evidence="7 8" key="1">
    <citation type="submission" date="2016-07" db="EMBL/GenBank/DDBJ databases">
        <title>Pervasive Adenine N6-methylation of Active Genes in Fungi.</title>
        <authorList>
            <consortium name="DOE Joint Genome Institute"/>
            <person name="Mondo S.J."/>
            <person name="Dannebaum R.O."/>
            <person name="Kuo R.C."/>
            <person name="Labutti K."/>
            <person name="Haridas S."/>
            <person name="Kuo A."/>
            <person name="Salamov A."/>
            <person name="Ahrendt S.R."/>
            <person name="Lipzen A."/>
            <person name="Sullivan W."/>
            <person name="Andreopoulos W.B."/>
            <person name="Clum A."/>
            <person name="Lindquist E."/>
            <person name="Daum C."/>
            <person name="Ramamoorthy G.K."/>
            <person name="Gryganskyi A."/>
            <person name="Culley D."/>
            <person name="Magnuson J.K."/>
            <person name="James T.Y."/>
            <person name="O'Malley M.A."/>
            <person name="Stajich J.E."/>
            <person name="Spatafora J.W."/>
            <person name="Visel A."/>
            <person name="Grigoriev I.V."/>
        </authorList>
    </citation>
    <scope>NUCLEOTIDE SEQUENCE [LARGE SCALE GENOMIC DNA]</scope>
    <source>
        <strain evidence="7 8">NRRL 2496</strain>
    </source>
</reference>
<dbReference type="FunFam" id="3.30.300.30:FF:000008">
    <property type="entry name" value="2,3-dihydroxybenzoate-AMP ligase"/>
    <property type="match status" value="1"/>
</dbReference>
<dbReference type="InParanoid" id="A0A1X2HVT1"/>
<evidence type="ECO:0000256" key="3">
    <source>
        <dbReference type="ARBA" id="ARBA00022832"/>
    </source>
</evidence>
<keyword evidence="4" id="KW-0443">Lipid metabolism</keyword>
<evidence type="ECO:0000256" key="2">
    <source>
        <dbReference type="ARBA" id="ARBA00022598"/>
    </source>
</evidence>
<feature type="domain" description="AMP-binding enzyme C-terminal" evidence="6">
    <location>
        <begin position="470"/>
        <end position="545"/>
    </location>
</feature>
<dbReference type="PANTHER" id="PTHR43859">
    <property type="entry name" value="ACYL-ACTIVATING ENZYME"/>
    <property type="match status" value="1"/>
</dbReference>
<dbReference type="OMA" id="CGAPIVY"/>
<protein>
    <recommendedName>
        <fullName evidence="9">AMP-dependent synthetase and ligase</fullName>
    </recommendedName>
</protein>
<accession>A0A1X2HVT1</accession>
<name>A0A1X2HVT1_SYNRA</name>
<evidence type="ECO:0000259" key="5">
    <source>
        <dbReference type="Pfam" id="PF00501"/>
    </source>
</evidence>
<dbReference type="InterPro" id="IPR000873">
    <property type="entry name" value="AMP-dep_synth/lig_dom"/>
</dbReference>
<dbReference type="InterPro" id="IPR042099">
    <property type="entry name" value="ANL_N_sf"/>
</dbReference>
<dbReference type="Proteomes" id="UP000242180">
    <property type="component" value="Unassembled WGS sequence"/>
</dbReference>
<evidence type="ECO:0000256" key="4">
    <source>
        <dbReference type="ARBA" id="ARBA00023098"/>
    </source>
</evidence>
<keyword evidence="3" id="KW-0276">Fatty acid metabolism</keyword>
<dbReference type="Pfam" id="PF00501">
    <property type="entry name" value="AMP-binding"/>
    <property type="match status" value="1"/>
</dbReference>
<sequence>MSTPSATRRVQAIADHLAPPALHAEHEALRIHRRPEQVPYLTPLDPVRFLLRSAMVFARSPAVEHGDHFRIDYATLAERVRRFANVLLDKYEVKKGDRVAVLCQNIPAFVEANFAVPSAGAVLVPLNTRLTAPEIGYVLQHSGASILLVQDDLRKLVPDTTTVRTIAVSDQYDPACEYEQLLAKAAAPRVWDQLPLTTDENALISINYTSGSTGRPKGVMSTYRGCYMTALGDCIHARLTPESVYLWTLPMFHCNGWNYTWAIVAAGGKQIMLNKLDYDLIWRHLRQDGVTHFCGAPTVLNEICNHRDSAELPQKVTVYSGGAALSSTLIRRLRQINIQPTQVYGLTETYGPAGHSYEQCTYSHLPEAEQHELAARQGFSAVNADEIRVLNRETAKDVLPNAQEIGEICMTGNQTMKGYYRDPAETEKVFRAGVFWTGDLAVRHPDGAIEIVDRAKDVIVSGGENISSIEVESVIVQLEAVSECAIVGAPDEKWGERPYAYIVLKMGHNLDESTVVAHCRKSLAGYKCPSKVFFVESIPKTSTGKVQKYVMRQALWKDYKKRIN</sequence>
<dbReference type="InterPro" id="IPR020845">
    <property type="entry name" value="AMP-binding_CS"/>
</dbReference>
<dbReference type="GO" id="GO:0006631">
    <property type="term" value="P:fatty acid metabolic process"/>
    <property type="evidence" value="ECO:0007669"/>
    <property type="project" value="UniProtKB-KW"/>
</dbReference>
<feature type="domain" description="AMP-dependent synthetase/ligase" evidence="5">
    <location>
        <begin position="53"/>
        <end position="420"/>
    </location>
</feature>
<dbReference type="Pfam" id="PF13193">
    <property type="entry name" value="AMP-binding_C"/>
    <property type="match status" value="1"/>
</dbReference>
<dbReference type="EMBL" id="MCGN01000001">
    <property type="protein sequence ID" value="ORZ03663.1"/>
    <property type="molecule type" value="Genomic_DNA"/>
</dbReference>
<keyword evidence="2" id="KW-0436">Ligase</keyword>
<evidence type="ECO:0000259" key="6">
    <source>
        <dbReference type="Pfam" id="PF13193"/>
    </source>
</evidence>
<dbReference type="OrthoDB" id="10253115at2759"/>
<gene>
    <name evidence="7" type="ORF">BCR43DRAFT_451192</name>
</gene>
<keyword evidence="8" id="KW-1185">Reference proteome</keyword>
<evidence type="ECO:0000313" key="7">
    <source>
        <dbReference type="EMBL" id="ORZ03663.1"/>
    </source>
</evidence>